<gene>
    <name evidence="2" type="ORF">H6P81_015228</name>
</gene>
<dbReference type="SUPFAM" id="SSF53474">
    <property type="entry name" value="alpha/beta-Hydrolases"/>
    <property type="match status" value="1"/>
</dbReference>
<dbReference type="Proteomes" id="UP000825729">
    <property type="component" value="Unassembled WGS sequence"/>
</dbReference>
<dbReference type="GO" id="GO:0006629">
    <property type="term" value="P:lipid metabolic process"/>
    <property type="evidence" value="ECO:0007669"/>
    <property type="project" value="InterPro"/>
</dbReference>
<dbReference type="Pfam" id="PF01764">
    <property type="entry name" value="Lipase_3"/>
    <property type="match status" value="1"/>
</dbReference>
<comment type="caution">
    <text evidence="2">The sequence shown here is derived from an EMBL/GenBank/DDBJ whole genome shotgun (WGS) entry which is preliminary data.</text>
</comment>
<dbReference type="GO" id="GO:0004806">
    <property type="term" value="F:triacylglycerol lipase activity"/>
    <property type="evidence" value="ECO:0007669"/>
    <property type="project" value="InterPro"/>
</dbReference>
<evidence type="ECO:0000259" key="1">
    <source>
        <dbReference type="Pfam" id="PF01764"/>
    </source>
</evidence>
<name>A0AAV7E4W3_ARIFI</name>
<feature type="domain" description="Fungal lipase-type" evidence="1">
    <location>
        <begin position="221"/>
        <end position="391"/>
    </location>
</feature>
<protein>
    <recommendedName>
        <fullName evidence="1">Fungal lipase-type domain-containing protein</fullName>
    </recommendedName>
</protein>
<sequence length="504" mass="57092">MAPLSFPAGSSEYLIVRHEKVRWIDLLSLLILRRNFLDYHFVESSMGTRLELGNAKATWPVSLSIFLLKLLSLIKVPMEKFGLLFEFTCNLFGLNGGFFGLIKNIFTGKLVIPVPGTADYKTAIGFLDDRVTLYKDSRLLPYFPGAPPTGKSLAGDTTGLDLPIMASKVAYENQAFIMKTVLTNWKMTFVQHFSCWNKFMNDYTTQAFVFCDKPLNADYIVVAFRGTEPFNALDWSTDVDFSWLSMGKMGRVHVGFMKALGLQDEKDYVKGWPKSILPEIGKPTAYYAIRDTLKKLVLLHPNARIVVTGHSLGGALAAIFPAILKLHEETALLGRLYGVYTFGQPRVGDEAFANYMANEVATAGGSPKSPKEEKFFRAVYRFDLVPRVPCDNFLLFEYKHFGTCIYFKSWYEVEAMEEEPNPNYFDIKYVVPMYWNAWVDLYRGMTIGFKEKEFKEGLLSIGFRAIGLIVPGLASHSPRDYVNSTRLAKDASSVSEYHYEEEMV</sequence>
<accession>A0AAV7E4W3</accession>
<dbReference type="EMBL" id="JAINDJ010000006">
    <property type="protein sequence ID" value="KAG9443888.1"/>
    <property type="molecule type" value="Genomic_DNA"/>
</dbReference>
<dbReference type="InterPro" id="IPR029058">
    <property type="entry name" value="AB_hydrolase_fold"/>
</dbReference>
<evidence type="ECO:0000313" key="3">
    <source>
        <dbReference type="Proteomes" id="UP000825729"/>
    </source>
</evidence>
<dbReference type="InterPro" id="IPR002921">
    <property type="entry name" value="Fungal_lipase-type"/>
</dbReference>
<dbReference type="AlphaFoldDB" id="A0AAV7E4W3"/>
<dbReference type="Gene3D" id="3.40.50.1820">
    <property type="entry name" value="alpha/beta hydrolase"/>
    <property type="match status" value="1"/>
</dbReference>
<dbReference type="PANTHER" id="PTHR46086:SF17">
    <property type="entry name" value="ALPHA_BETA-HYDROLASES SUPERFAMILY PROTEIN"/>
    <property type="match status" value="1"/>
</dbReference>
<dbReference type="CDD" id="cd00519">
    <property type="entry name" value="Lipase_3"/>
    <property type="match status" value="1"/>
</dbReference>
<keyword evidence="3" id="KW-1185">Reference proteome</keyword>
<organism evidence="2 3">
    <name type="scientific">Aristolochia fimbriata</name>
    <name type="common">White veined hardy Dutchman's pipe vine</name>
    <dbReference type="NCBI Taxonomy" id="158543"/>
    <lineage>
        <taxon>Eukaryota</taxon>
        <taxon>Viridiplantae</taxon>
        <taxon>Streptophyta</taxon>
        <taxon>Embryophyta</taxon>
        <taxon>Tracheophyta</taxon>
        <taxon>Spermatophyta</taxon>
        <taxon>Magnoliopsida</taxon>
        <taxon>Magnoliidae</taxon>
        <taxon>Piperales</taxon>
        <taxon>Aristolochiaceae</taxon>
        <taxon>Aristolochia</taxon>
    </lineage>
</organism>
<evidence type="ECO:0000313" key="2">
    <source>
        <dbReference type="EMBL" id="KAG9443888.1"/>
    </source>
</evidence>
<reference evidence="2 3" key="1">
    <citation type="submission" date="2021-07" db="EMBL/GenBank/DDBJ databases">
        <title>The Aristolochia fimbriata genome: insights into angiosperm evolution, floral development and chemical biosynthesis.</title>
        <authorList>
            <person name="Jiao Y."/>
        </authorList>
    </citation>
    <scope>NUCLEOTIDE SEQUENCE [LARGE SCALE GENOMIC DNA]</scope>
    <source>
        <strain evidence="2">IBCAS-2021</strain>
        <tissue evidence="2">Leaf</tissue>
    </source>
</reference>
<dbReference type="InterPro" id="IPR044819">
    <property type="entry name" value="OBL-like"/>
</dbReference>
<dbReference type="PANTHER" id="PTHR46086">
    <property type="entry name" value="ALPHA/BETA-HYDROLASES SUPERFAMILY PROTEIN"/>
    <property type="match status" value="1"/>
</dbReference>
<proteinExistence type="predicted"/>